<dbReference type="AlphaFoldDB" id="A0A146KDH5"/>
<sequence length="678" mass="79910">LIPLVEDLQNSIIETFRKLREDIQSKKLYVMFEPSIGCDVLTDHEKPKDILPLYDHFIGNAECHLLEHSFDKFNEKTNSFIQKAVQHQINQNFLLMQEAKSMKEQIKLYQDEEQIKQTVQSEQLEYHVNQKQNMLLQMTNLQEQLQTKQKFGQAYQQDFAKPEKKLKESVIVNVIKQVIQKDKANEIIWQQMHGELKKQNQQLQEQLQKLQKDYNLLNTELDLLRHIKETLADRDGRISFLQQENAIYKAKQSKFDLQIEKMKKQFAENNQELINQVTEQSLQIQLCKQREKDFLKEIEVLKSQLAENQRQIQTQNDIQAEIDIKDEKEESEQFFVAQKAFDQEVQTSNVLQAKETQTSFVEVQTVQTEKNQDINQVQTQFEPSLQNGSFLQKTPRKKQITSLPNIPRILPEPRKNNSPQMSFEDSVFEQSPERIELQSFKARLQDELDKSVSEVLKPSAKKDIQLSSEQIQAFFNQQTILNQFKDQIEQFDNMDKNALQEAINLLEKPNQQKEVQTDNIEVKSVKNTSVQNSFQRSFLKSAQMFDVSIYQKEMQTEPIQKANKILKSRGIKQLDERGSCEELIKQLQKNKSILEVKQMKEKQQILDKYSHIKIFETLQRSQQQFEEQQNLMIVSGSYGSRMAYNVIDMQLLKSSRPKEMKSRNFQVRSISTQNMKRK</sequence>
<proteinExistence type="predicted"/>
<feature type="non-terminal residue" evidence="2">
    <location>
        <position position="1"/>
    </location>
</feature>
<protein>
    <submittedName>
        <fullName evidence="2">Uncharacterized protein</fullName>
    </submittedName>
</protein>
<evidence type="ECO:0000313" key="2">
    <source>
        <dbReference type="EMBL" id="JAP93501.1"/>
    </source>
</evidence>
<name>A0A146KDH5_9EUKA</name>
<feature type="coiled-coil region" evidence="1">
    <location>
        <begin position="193"/>
        <end position="227"/>
    </location>
</feature>
<feature type="coiled-coil region" evidence="1">
    <location>
        <begin position="291"/>
        <end position="318"/>
    </location>
</feature>
<keyword evidence="1" id="KW-0175">Coiled coil</keyword>
<organism evidence="2">
    <name type="scientific">Trepomonas sp. PC1</name>
    <dbReference type="NCBI Taxonomy" id="1076344"/>
    <lineage>
        <taxon>Eukaryota</taxon>
        <taxon>Metamonada</taxon>
        <taxon>Diplomonadida</taxon>
        <taxon>Hexamitidae</taxon>
        <taxon>Hexamitinae</taxon>
        <taxon>Trepomonas</taxon>
    </lineage>
</organism>
<dbReference type="EMBL" id="GDID01003105">
    <property type="protein sequence ID" value="JAP93501.1"/>
    <property type="molecule type" value="Transcribed_RNA"/>
</dbReference>
<reference evidence="2" key="1">
    <citation type="submission" date="2015-07" db="EMBL/GenBank/DDBJ databases">
        <title>Adaptation to a free-living lifestyle via gene acquisitions in the diplomonad Trepomonas sp. PC1.</title>
        <authorList>
            <person name="Xu F."/>
            <person name="Jerlstrom-Hultqvist J."/>
            <person name="Kolisko M."/>
            <person name="Simpson A.G.B."/>
            <person name="Roger A.J."/>
            <person name="Svard S.G."/>
            <person name="Andersson J.O."/>
        </authorList>
    </citation>
    <scope>NUCLEOTIDE SEQUENCE</scope>
    <source>
        <strain evidence="2">PC1</strain>
    </source>
</reference>
<evidence type="ECO:0000256" key="1">
    <source>
        <dbReference type="SAM" id="Coils"/>
    </source>
</evidence>
<accession>A0A146KDH5</accession>
<gene>
    <name evidence="2" type="ORF">TPC1_14199</name>
</gene>